<evidence type="ECO:0000256" key="1">
    <source>
        <dbReference type="ARBA" id="ARBA00004141"/>
    </source>
</evidence>
<evidence type="ECO:0000256" key="6">
    <source>
        <dbReference type="SAM" id="Phobius"/>
    </source>
</evidence>
<reference evidence="7 8" key="1">
    <citation type="journal article" date="2020" name="Insects">
        <title>Bacteria Belonging to Pseudomonas typographi sp. nov. from the Bark Beetle Ips typographus Have Genomic Potential to Aid in the Host Ecology.</title>
        <authorList>
            <person name="Peral-Aranega E."/>
            <person name="Saati-Santamaria Z."/>
            <person name="Kolarik M."/>
            <person name="Rivas R."/>
            <person name="Garcia-Fraile P."/>
        </authorList>
    </citation>
    <scope>NUCLEOTIDE SEQUENCE [LARGE SCALE GENOMIC DNA]</scope>
    <source>
        <strain evidence="7 8">CA3A</strain>
    </source>
</reference>
<proteinExistence type="inferred from homology"/>
<dbReference type="RefSeq" id="WP_190426416.1">
    <property type="nucleotide sequence ID" value="NZ_JAAOCA010000050.1"/>
</dbReference>
<evidence type="ECO:0000256" key="5">
    <source>
        <dbReference type="ARBA" id="ARBA00023136"/>
    </source>
</evidence>
<feature type="transmembrane region" description="Helical" evidence="6">
    <location>
        <begin position="51"/>
        <end position="70"/>
    </location>
</feature>
<dbReference type="Proteomes" id="UP000805841">
    <property type="component" value="Unassembled WGS sequence"/>
</dbReference>
<feature type="transmembrane region" description="Helical" evidence="6">
    <location>
        <begin position="312"/>
        <end position="333"/>
    </location>
</feature>
<keyword evidence="3 6" id="KW-0812">Transmembrane</keyword>
<dbReference type="PIRSF" id="PIRSF002457">
    <property type="entry name" value="DASS"/>
    <property type="match status" value="1"/>
</dbReference>
<evidence type="ECO:0000256" key="3">
    <source>
        <dbReference type="ARBA" id="ARBA00022692"/>
    </source>
</evidence>
<dbReference type="EMBL" id="JAAOCA010000050">
    <property type="protein sequence ID" value="MBD1602052.1"/>
    <property type="molecule type" value="Genomic_DNA"/>
</dbReference>
<keyword evidence="4 6" id="KW-1133">Transmembrane helix</keyword>
<feature type="transmembrane region" description="Helical" evidence="6">
    <location>
        <begin position="381"/>
        <end position="399"/>
    </location>
</feature>
<gene>
    <name evidence="7" type="ORF">HAQ05_25570</name>
</gene>
<feature type="transmembrane region" description="Helical" evidence="6">
    <location>
        <begin position="345"/>
        <end position="369"/>
    </location>
</feature>
<feature type="transmembrane region" description="Helical" evidence="6">
    <location>
        <begin position="238"/>
        <end position="261"/>
    </location>
</feature>
<keyword evidence="8" id="KW-1185">Reference proteome</keyword>
<comment type="similarity">
    <text evidence="2">Belongs to the SLC13A/DASS transporter (TC 2.A.47) family. DIT1 subfamily.</text>
</comment>
<dbReference type="InterPro" id="IPR001898">
    <property type="entry name" value="SLC13A/DASS"/>
</dbReference>
<protein>
    <submittedName>
        <fullName evidence="7">DASS family sodium-coupled anion symporter</fullName>
    </submittedName>
</protein>
<dbReference type="Pfam" id="PF00939">
    <property type="entry name" value="Na_sulph_symp"/>
    <property type="match status" value="1"/>
</dbReference>
<dbReference type="InterPro" id="IPR030676">
    <property type="entry name" value="CitT-rel"/>
</dbReference>
<feature type="transmembrane region" description="Helical" evidence="6">
    <location>
        <begin position="107"/>
        <end position="130"/>
    </location>
</feature>
<accession>A0ABR7Z9A4</accession>
<sequence>MIKQESAAPTTTDPVVVRVRSFKLNPSLWIRWVIPTVVGTGLWMVPPPAGIKPVAWHLLAIFVATIAGVVGNPLPMGAVSLVGLVVVMVTGTLTPDEAFSGFSQNTVWLIVAAFFIARSIIKSGLGYRIALFLVSRMGSRVLGASYALALTDLVLAPATPAAVARGGGVIMPILQSVSKVYGSEPNSPSAKKAGTFLTLTAFQINSVTPAMFLTALSANPLAVQLAKVQGVSITWGTWALAAIVPGLVSLLVVPAFLYWLYRPEVNKTPAIAAHARSELQARGRITVDEWVTIGTVILVLVLWMVGDSLFGLSSVTVGFIGLVVLLLSGALTWDDVKGEKQAWDTFIWMGVLVMMATYLNQLGLIPWVSAHMVGLIGHIDWKPGFIILCLVYFFSHYLIASNVAQVSAMYAAFLGAAIAIGVPPLFAALMLGFISSIDSALTHYSNATAPLMFGIGYVPITTWWISGLLVAIVNIVIWMGLGSLWMDFIGFL</sequence>
<evidence type="ECO:0000256" key="4">
    <source>
        <dbReference type="ARBA" id="ARBA00022989"/>
    </source>
</evidence>
<evidence type="ECO:0000256" key="2">
    <source>
        <dbReference type="ARBA" id="ARBA00007349"/>
    </source>
</evidence>
<feature type="transmembrane region" description="Helical" evidence="6">
    <location>
        <begin position="454"/>
        <end position="481"/>
    </location>
</feature>
<comment type="subcellular location">
    <subcellularLocation>
        <location evidence="1">Membrane</location>
        <topology evidence="1">Multi-pass membrane protein</topology>
    </subcellularLocation>
</comment>
<feature type="transmembrane region" description="Helical" evidence="6">
    <location>
        <begin position="411"/>
        <end position="434"/>
    </location>
</feature>
<evidence type="ECO:0000313" key="8">
    <source>
        <dbReference type="Proteomes" id="UP000805841"/>
    </source>
</evidence>
<dbReference type="PANTHER" id="PTHR42826">
    <property type="entry name" value="DICARBOXYLATE TRANSPORTER 2.1, CHLOROPLASTIC"/>
    <property type="match status" value="1"/>
</dbReference>
<keyword evidence="5 6" id="KW-0472">Membrane</keyword>
<feature type="transmembrane region" description="Helical" evidence="6">
    <location>
        <begin position="196"/>
        <end position="218"/>
    </location>
</feature>
<name>A0ABR7Z9A4_9PSED</name>
<dbReference type="NCBIfam" id="TIGR00785">
    <property type="entry name" value="dass"/>
    <property type="match status" value="1"/>
</dbReference>
<feature type="transmembrane region" description="Helical" evidence="6">
    <location>
        <begin position="77"/>
        <end position="95"/>
    </location>
</feature>
<evidence type="ECO:0000313" key="7">
    <source>
        <dbReference type="EMBL" id="MBD1602052.1"/>
    </source>
</evidence>
<comment type="caution">
    <text evidence="7">The sequence shown here is derived from an EMBL/GenBank/DDBJ whole genome shotgun (WGS) entry which is preliminary data.</text>
</comment>
<organism evidence="7 8">
    <name type="scientific">Pseudomonas typographi</name>
    <dbReference type="NCBI Taxonomy" id="2715964"/>
    <lineage>
        <taxon>Bacteria</taxon>
        <taxon>Pseudomonadati</taxon>
        <taxon>Pseudomonadota</taxon>
        <taxon>Gammaproteobacteria</taxon>
        <taxon>Pseudomonadales</taxon>
        <taxon>Pseudomonadaceae</taxon>
        <taxon>Pseudomonas</taxon>
    </lineage>
</organism>
<feature type="transmembrane region" description="Helical" evidence="6">
    <location>
        <begin position="290"/>
        <end position="306"/>
    </location>
</feature>
<feature type="transmembrane region" description="Helical" evidence="6">
    <location>
        <begin position="28"/>
        <end position="45"/>
    </location>
</feature>